<dbReference type="GO" id="GO:0006227">
    <property type="term" value="P:dUDP biosynthetic process"/>
    <property type="evidence" value="ECO:0007669"/>
    <property type="project" value="TreeGrafter"/>
</dbReference>
<sequence length="222" mass="24726">MHMTTLKKCPCFITFEGGEGAGKTTLIQQVEADLKQLGYDVVSTREPGGSSLGNTIRQWLLQQNTKTSISIKAELLLFLAARAQHIEELILPSLTKGKIVLCDRFNDSTIAYQGVARGLGLEAVQNLCKFVCGNVVPDLTIYLDIDPHVGLTRTRHTAKEDAPMGSIDRIESEKLEFHEHVRQGFFKLIHQNPSRYHVIDASMSPELVLRDARATIDRLLSL</sequence>
<dbReference type="GO" id="GO:0005524">
    <property type="term" value="F:ATP binding"/>
    <property type="evidence" value="ECO:0007669"/>
    <property type="project" value="UniProtKB-UniRule"/>
</dbReference>
<dbReference type="GO" id="GO:0005829">
    <property type="term" value="C:cytosol"/>
    <property type="evidence" value="ECO:0007669"/>
    <property type="project" value="TreeGrafter"/>
</dbReference>
<evidence type="ECO:0000256" key="4">
    <source>
        <dbReference type="ARBA" id="ARBA00022679"/>
    </source>
</evidence>
<dbReference type="EC" id="2.7.4.9" evidence="2 12"/>
<dbReference type="GO" id="GO:0006233">
    <property type="term" value="P:dTDP biosynthetic process"/>
    <property type="evidence" value="ECO:0007669"/>
    <property type="project" value="InterPro"/>
</dbReference>
<keyword evidence="7 12" id="KW-0418">Kinase</keyword>
<dbReference type="FunFam" id="3.40.50.300:FF:000225">
    <property type="entry name" value="Thymidylate kinase"/>
    <property type="match status" value="1"/>
</dbReference>
<dbReference type="Pfam" id="PF02223">
    <property type="entry name" value="Thymidylate_kin"/>
    <property type="match status" value="1"/>
</dbReference>
<dbReference type="GO" id="GO:0004798">
    <property type="term" value="F:dTMP kinase activity"/>
    <property type="evidence" value="ECO:0007669"/>
    <property type="project" value="UniProtKB-UniRule"/>
</dbReference>
<dbReference type="Proteomes" id="UP000031307">
    <property type="component" value="Unassembled WGS sequence"/>
</dbReference>
<feature type="binding site" evidence="12">
    <location>
        <begin position="17"/>
        <end position="24"/>
    </location>
    <ligand>
        <name>ATP</name>
        <dbReference type="ChEBI" id="CHEBI:30616"/>
    </ligand>
</feature>
<evidence type="ECO:0000259" key="13">
    <source>
        <dbReference type="Pfam" id="PF02223"/>
    </source>
</evidence>
<dbReference type="HAMAP" id="MF_00165">
    <property type="entry name" value="Thymidylate_kinase"/>
    <property type="match status" value="1"/>
</dbReference>
<dbReference type="NCBIfam" id="TIGR00041">
    <property type="entry name" value="DTMP_kinase"/>
    <property type="match status" value="1"/>
</dbReference>
<protein>
    <recommendedName>
        <fullName evidence="3 12">Thymidylate kinase</fullName>
        <ecNumber evidence="2 12">2.7.4.9</ecNumber>
    </recommendedName>
    <alternativeName>
        <fullName evidence="9 12">dTMP kinase</fullName>
    </alternativeName>
</protein>
<keyword evidence="8 12" id="KW-0067">ATP-binding</keyword>
<evidence type="ECO:0000256" key="11">
    <source>
        <dbReference type="ARBA" id="ARBA00057735"/>
    </source>
</evidence>
<dbReference type="SUPFAM" id="SSF52540">
    <property type="entry name" value="P-loop containing nucleoside triphosphate hydrolases"/>
    <property type="match status" value="1"/>
</dbReference>
<dbReference type="PATRIC" id="fig|83552.4.peg.974"/>
<evidence type="ECO:0000256" key="7">
    <source>
        <dbReference type="ARBA" id="ARBA00022777"/>
    </source>
</evidence>
<dbReference type="PANTHER" id="PTHR10344">
    <property type="entry name" value="THYMIDYLATE KINASE"/>
    <property type="match status" value="1"/>
</dbReference>
<dbReference type="InterPro" id="IPR027417">
    <property type="entry name" value="P-loop_NTPase"/>
</dbReference>
<feature type="domain" description="Thymidylate kinase-like" evidence="13">
    <location>
        <begin position="15"/>
        <end position="210"/>
    </location>
</feature>
<evidence type="ECO:0000256" key="3">
    <source>
        <dbReference type="ARBA" id="ARBA00017144"/>
    </source>
</evidence>
<evidence type="ECO:0000256" key="12">
    <source>
        <dbReference type="HAMAP-Rule" id="MF_00165"/>
    </source>
</evidence>
<dbReference type="PANTHER" id="PTHR10344:SF4">
    <property type="entry name" value="UMP-CMP KINASE 2, MITOCHONDRIAL"/>
    <property type="match status" value="1"/>
</dbReference>
<dbReference type="InterPro" id="IPR018095">
    <property type="entry name" value="Thymidylate_kin_CS"/>
</dbReference>
<keyword evidence="6 12" id="KW-0547">Nucleotide-binding</keyword>
<proteinExistence type="inferred from homology"/>
<organism evidence="14 15">
    <name type="scientific">Parachlamydia acanthamoebae</name>
    <dbReference type="NCBI Taxonomy" id="83552"/>
    <lineage>
        <taxon>Bacteria</taxon>
        <taxon>Pseudomonadati</taxon>
        <taxon>Chlamydiota</taxon>
        <taxon>Chlamydiia</taxon>
        <taxon>Parachlamydiales</taxon>
        <taxon>Parachlamydiaceae</taxon>
        <taxon>Parachlamydia</taxon>
    </lineage>
</organism>
<dbReference type="EMBL" id="JSAM01000057">
    <property type="protein sequence ID" value="KIA77883.1"/>
    <property type="molecule type" value="Genomic_DNA"/>
</dbReference>
<evidence type="ECO:0000256" key="2">
    <source>
        <dbReference type="ARBA" id="ARBA00012980"/>
    </source>
</evidence>
<evidence type="ECO:0000256" key="5">
    <source>
        <dbReference type="ARBA" id="ARBA00022727"/>
    </source>
</evidence>
<evidence type="ECO:0000256" key="9">
    <source>
        <dbReference type="ARBA" id="ARBA00029962"/>
    </source>
</evidence>
<evidence type="ECO:0000313" key="14">
    <source>
        <dbReference type="EMBL" id="KIA77883.1"/>
    </source>
</evidence>
<dbReference type="InterPro" id="IPR039430">
    <property type="entry name" value="Thymidylate_kin-like_dom"/>
</dbReference>
<evidence type="ECO:0000256" key="8">
    <source>
        <dbReference type="ARBA" id="ARBA00022840"/>
    </source>
</evidence>
<comment type="similarity">
    <text evidence="1 12">Belongs to the thymidylate kinase family.</text>
</comment>
<evidence type="ECO:0000256" key="1">
    <source>
        <dbReference type="ARBA" id="ARBA00009776"/>
    </source>
</evidence>
<dbReference type="InterPro" id="IPR018094">
    <property type="entry name" value="Thymidylate_kinase"/>
</dbReference>
<accession>A0A0C1ECT1</accession>
<dbReference type="PROSITE" id="PS01331">
    <property type="entry name" value="THYMIDYLATE_KINASE"/>
    <property type="match status" value="1"/>
</dbReference>
<dbReference type="GO" id="GO:0006235">
    <property type="term" value="P:dTTP biosynthetic process"/>
    <property type="evidence" value="ECO:0007669"/>
    <property type="project" value="UniProtKB-UniRule"/>
</dbReference>
<reference evidence="14 15" key="1">
    <citation type="journal article" date="2014" name="Mol. Biol. Evol.">
        <title>Massive expansion of Ubiquitination-related gene families within the Chlamydiae.</title>
        <authorList>
            <person name="Domman D."/>
            <person name="Collingro A."/>
            <person name="Lagkouvardos I."/>
            <person name="Gehre L."/>
            <person name="Weinmaier T."/>
            <person name="Rattei T."/>
            <person name="Subtil A."/>
            <person name="Horn M."/>
        </authorList>
    </citation>
    <scope>NUCLEOTIDE SEQUENCE [LARGE SCALE GENOMIC DNA]</scope>
    <source>
        <strain evidence="14 15">OEW1</strain>
    </source>
</reference>
<evidence type="ECO:0000256" key="10">
    <source>
        <dbReference type="ARBA" id="ARBA00048743"/>
    </source>
</evidence>
<name>A0A0C1ECT1_9BACT</name>
<gene>
    <name evidence="12 14" type="primary">tmk</name>
    <name evidence="14" type="ORF">DB43_FM00350</name>
</gene>
<dbReference type="CDD" id="cd01672">
    <property type="entry name" value="TMPK"/>
    <property type="match status" value="1"/>
</dbReference>
<dbReference type="AlphaFoldDB" id="A0A0C1ECT1"/>
<keyword evidence="4 12" id="KW-0808">Transferase</keyword>
<evidence type="ECO:0000256" key="6">
    <source>
        <dbReference type="ARBA" id="ARBA00022741"/>
    </source>
</evidence>
<comment type="caution">
    <text evidence="14">The sequence shown here is derived from an EMBL/GenBank/DDBJ whole genome shotgun (WGS) entry which is preliminary data.</text>
</comment>
<evidence type="ECO:0000313" key="15">
    <source>
        <dbReference type="Proteomes" id="UP000031307"/>
    </source>
</evidence>
<keyword evidence="5 12" id="KW-0545">Nucleotide biosynthesis</keyword>
<comment type="catalytic activity">
    <reaction evidence="10 12">
        <text>dTMP + ATP = dTDP + ADP</text>
        <dbReference type="Rhea" id="RHEA:13517"/>
        <dbReference type="ChEBI" id="CHEBI:30616"/>
        <dbReference type="ChEBI" id="CHEBI:58369"/>
        <dbReference type="ChEBI" id="CHEBI:63528"/>
        <dbReference type="ChEBI" id="CHEBI:456216"/>
        <dbReference type="EC" id="2.7.4.9"/>
    </reaction>
</comment>
<dbReference type="Gene3D" id="3.40.50.300">
    <property type="entry name" value="P-loop containing nucleotide triphosphate hydrolases"/>
    <property type="match status" value="1"/>
</dbReference>
<comment type="function">
    <text evidence="11 12">Phosphorylation of dTMP to form dTDP in both de novo and salvage pathways of dTTP synthesis.</text>
</comment>